<dbReference type="GeneID" id="112688565"/>
<dbReference type="OrthoDB" id="1368803at2759"/>
<feature type="domain" description="PRMT5 oligomerisation" evidence="7">
    <location>
        <begin position="417"/>
        <end position="588"/>
    </location>
</feature>
<dbReference type="PANTHER" id="PTHR10738">
    <property type="entry name" value="PROTEIN ARGININE N-METHYLTRANSFERASE 5"/>
    <property type="match status" value="1"/>
</dbReference>
<evidence type="ECO:0000259" key="5">
    <source>
        <dbReference type="Pfam" id="PF05185"/>
    </source>
</evidence>
<dbReference type="RefSeq" id="XP_025417606.1">
    <property type="nucleotide sequence ID" value="XM_025561821.1"/>
</dbReference>
<keyword evidence="2 4" id="KW-0808">Transferase</keyword>
<evidence type="ECO:0000313" key="8">
    <source>
        <dbReference type="Proteomes" id="UP000694846"/>
    </source>
</evidence>
<feature type="domain" description="PRMT5 TIM barrel" evidence="6">
    <location>
        <begin position="69"/>
        <end position="247"/>
    </location>
</feature>
<dbReference type="PROSITE" id="PS51678">
    <property type="entry name" value="SAM_MT_PRMT"/>
    <property type="match status" value="1"/>
</dbReference>
<dbReference type="GO" id="GO:0016274">
    <property type="term" value="F:protein-arginine N-methyltransferase activity"/>
    <property type="evidence" value="ECO:0007669"/>
    <property type="project" value="InterPro"/>
</dbReference>
<reference evidence="9 10" key="1">
    <citation type="submission" date="2025-04" db="UniProtKB">
        <authorList>
            <consortium name="RefSeq"/>
        </authorList>
    </citation>
    <scope>IDENTIFICATION</scope>
    <source>
        <tissue evidence="9 10">Whole body</tissue>
    </source>
</reference>
<accession>A0A8B8G468</accession>
<dbReference type="Gene3D" id="2.70.160.11">
    <property type="entry name" value="Hnrnp arginine n-methyltransferase1"/>
    <property type="match status" value="1"/>
</dbReference>
<proteinExistence type="predicted"/>
<dbReference type="GO" id="GO:0005829">
    <property type="term" value="C:cytosol"/>
    <property type="evidence" value="ECO:0007669"/>
    <property type="project" value="TreeGrafter"/>
</dbReference>
<evidence type="ECO:0000259" key="6">
    <source>
        <dbReference type="Pfam" id="PF17285"/>
    </source>
</evidence>
<dbReference type="Gene3D" id="3.40.50.150">
    <property type="entry name" value="Vaccinia Virus protein VP39"/>
    <property type="match status" value="1"/>
</dbReference>
<keyword evidence="8" id="KW-1185">Reference proteome</keyword>
<organism evidence="8 11">
    <name type="scientific">Sipha flava</name>
    <name type="common">yellow sugarcane aphid</name>
    <dbReference type="NCBI Taxonomy" id="143950"/>
    <lineage>
        <taxon>Eukaryota</taxon>
        <taxon>Metazoa</taxon>
        <taxon>Ecdysozoa</taxon>
        <taxon>Arthropoda</taxon>
        <taxon>Hexapoda</taxon>
        <taxon>Insecta</taxon>
        <taxon>Pterygota</taxon>
        <taxon>Neoptera</taxon>
        <taxon>Paraneoptera</taxon>
        <taxon>Hemiptera</taxon>
        <taxon>Sternorrhyncha</taxon>
        <taxon>Aphidomorpha</taxon>
        <taxon>Aphidoidea</taxon>
        <taxon>Aphididae</taxon>
        <taxon>Sipha</taxon>
    </lineage>
</organism>
<evidence type="ECO:0000256" key="3">
    <source>
        <dbReference type="ARBA" id="ARBA00022691"/>
    </source>
</evidence>
<dbReference type="GO" id="GO:0006355">
    <property type="term" value="P:regulation of DNA-templated transcription"/>
    <property type="evidence" value="ECO:0007669"/>
    <property type="project" value="TreeGrafter"/>
</dbReference>
<dbReference type="Gene3D" id="3.20.20.150">
    <property type="entry name" value="Divalent-metal-dependent TIM barrel enzymes"/>
    <property type="match status" value="1"/>
</dbReference>
<dbReference type="Pfam" id="PF17285">
    <property type="entry name" value="PRMT5_TIM"/>
    <property type="match status" value="1"/>
</dbReference>
<evidence type="ECO:0000256" key="1">
    <source>
        <dbReference type="ARBA" id="ARBA00022603"/>
    </source>
</evidence>
<dbReference type="InterPro" id="IPR035075">
    <property type="entry name" value="PRMT5"/>
</dbReference>
<dbReference type="PANTHER" id="PTHR10738:SF0">
    <property type="entry name" value="PROTEIN ARGININE N-METHYLTRANSFERASE 5"/>
    <property type="match status" value="1"/>
</dbReference>
<evidence type="ECO:0000313" key="10">
    <source>
        <dbReference type="RefSeq" id="XP_025417607.1"/>
    </source>
</evidence>
<dbReference type="Pfam" id="PF05185">
    <property type="entry name" value="PRMT5"/>
    <property type="match status" value="1"/>
</dbReference>
<dbReference type="RefSeq" id="XP_025417607.1">
    <property type="nucleotide sequence ID" value="XM_025561822.1"/>
</dbReference>
<dbReference type="Proteomes" id="UP000694846">
    <property type="component" value="Unplaced"/>
</dbReference>
<dbReference type="AlphaFoldDB" id="A0A8B8G468"/>
<dbReference type="GO" id="GO:0005634">
    <property type="term" value="C:nucleus"/>
    <property type="evidence" value="ECO:0007669"/>
    <property type="project" value="TreeGrafter"/>
</dbReference>
<evidence type="ECO:0000313" key="11">
    <source>
        <dbReference type="RefSeq" id="XP_025417608.1"/>
    </source>
</evidence>
<name>A0A8B8G468_9HEMI</name>
<dbReference type="InterPro" id="IPR025799">
    <property type="entry name" value="Arg_MeTrfase"/>
</dbReference>
<dbReference type="GO" id="GO:0032259">
    <property type="term" value="P:methylation"/>
    <property type="evidence" value="ECO:0007669"/>
    <property type="project" value="UniProtKB-KW"/>
</dbReference>
<dbReference type="InterPro" id="IPR035247">
    <property type="entry name" value="PRMT5_TIM"/>
</dbReference>
<keyword evidence="1 4" id="KW-0489">Methyltransferase</keyword>
<dbReference type="SUPFAM" id="SSF53335">
    <property type="entry name" value="S-adenosyl-L-methionine-dependent methyltransferases"/>
    <property type="match status" value="1"/>
</dbReference>
<dbReference type="InterPro" id="IPR035248">
    <property type="entry name" value="PRMT5_C"/>
</dbReference>
<gene>
    <name evidence="9 10 11" type="primary">LOC112688565</name>
</gene>
<protein>
    <submittedName>
        <fullName evidence="9 10">Protein arginine N-methyltransferase 5-like isoform X2</fullName>
    </submittedName>
</protein>
<sequence length="592" mass="68323">MNIINNSNVNNYSLVTSKIDVDLAFDFNSINNDVQQCLDYLTTWYCKIGCIQLFDNGKIRDLSTILSHDLINRLIAKLPQVDHTNYKLQINMENKFNEELSLLYNFNIKKFLIDLKLPNDYANLARVVCKYLKKPILFYFNIPVTENSWDLWNTFRNMTGYSQQLGIVLCLTKYVPTCNEMSRWIGEPVRALSICTDFFISNQKGYPVLGKQYEDILKIAIQQKWIIILSGEPLPNMLDYFYYIMFITKNIIIPSPILECDDLLQLPLQPLRDNLMSCVYHVFEQDPVKYTQYQKAIHMAIIDKKVKKIVISVIGAGRGPLVKASLRAADLAAVDVKVYAVEKNQNAIPTLLHYQKNLWGNSVEVVFSDGREWDSPEKCDIMVSELLGSFGDNELSPECLDGAQKCLKDDGISIPCEYSSYLRPLMSHKLFSQTINNNNIMDDSCISNSKNAVFEQSYIVLQPNSYKPTKTKKLFTFNHPKRNIDSNSRYKCLKYEINSNMQLHGFSGYFDAILYKDITISIEPSTYSVGMFSWFPVYFPIKDTMLVQSGNIISVHFWRCCDEYKVWYEWCVTSPKQTPIYNCLGKSNSIKL</sequence>
<dbReference type="RefSeq" id="XP_025417608.1">
    <property type="nucleotide sequence ID" value="XM_025561823.1"/>
</dbReference>
<keyword evidence="3 4" id="KW-0949">S-adenosyl-L-methionine</keyword>
<dbReference type="InterPro" id="IPR029063">
    <property type="entry name" value="SAM-dependent_MTases_sf"/>
</dbReference>
<evidence type="ECO:0000256" key="2">
    <source>
        <dbReference type="ARBA" id="ARBA00022679"/>
    </source>
</evidence>
<evidence type="ECO:0000259" key="7">
    <source>
        <dbReference type="Pfam" id="PF17286"/>
    </source>
</evidence>
<evidence type="ECO:0000313" key="9">
    <source>
        <dbReference type="RefSeq" id="XP_025417606.1"/>
    </source>
</evidence>
<feature type="domain" description="PRMT5 arginine-N-methyltransferase" evidence="5">
    <location>
        <begin position="260"/>
        <end position="414"/>
    </location>
</feature>
<evidence type="ECO:0000256" key="4">
    <source>
        <dbReference type="PROSITE-ProRule" id="PRU01015"/>
    </source>
</evidence>
<dbReference type="Pfam" id="PF17286">
    <property type="entry name" value="PRMT5_C"/>
    <property type="match status" value="1"/>
</dbReference>